<evidence type="ECO:0000313" key="3">
    <source>
        <dbReference type="Proteomes" id="UP000714618"/>
    </source>
</evidence>
<feature type="region of interest" description="Disordered" evidence="1">
    <location>
        <begin position="240"/>
        <end position="261"/>
    </location>
</feature>
<evidence type="ECO:0000313" key="2">
    <source>
        <dbReference type="EMBL" id="CAD0088222.1"/>
    </source>
</evidence>
<sequence>IIFDLRILIIDIRILIIDIRMFRSRRTWLTSARADSSSFFDDPPPSYTEACQVTILQDASPYTVACQPPIPHNASPVQRLQSFIAWRLTTEYRLETGTLRLDREQEYFLGLCKKYCMLLGMQIKSKKEVMIAKEELTRDVFKPARMLNIPADVMEGFLFFTRFFVHEDGPSTPLEVSVITYPQAVVLRIAIDYTVIIDAAVTGLNPYLASNLKKECLALHRHLFPWYLDLQTISHEYDRQQEGDYGEPSATRSSEASAAVKNNKGTIRKLFRRIATASNKQFIPNKKRDGSSGSDHAPYSEDSYTEYYDSDLSETSPLIPDQPSIHLKY</sequence>
<dbReference type="Proteomes" id="UP000714618">
    <property type="component" value="Unassembled WGS sequence"/>
</dbReference>
<feature type="non-terminal residue" evidence="2">
    <location>
        <position position="1"/>
    </location>
</feature>
<dbReference type="EMBL" id="CAIJEO010000003">
    <property type="protein sequence ID" value="CAD0088222.1"/>
    <property type="molecule type" value="Genomic_DNA"/>
</dbReference>
<keyword evidence="3" id="KW-1185">Reference proteome</keyword>
<dbReference type="AlphaFoldDB" id="A0A9N8PAZ9"/>
<reference evidence="2" key="1">
    <citation type="submission" date="2020-06" db="EMBL/GenBank/DDBJ databases">
        <authorList>
            <person name="Onetto C."/>
        </authorList>
    </citation>
    <scope>NUCLEOTIDE SEQUENCE</scope>
</reference>
<proteinExistence type="predicted"/>
<feature type="region of interest" description="Disordered" evidence="1">
    <location>
        <begin position="282"/>
        <end position="329"/>
    </location>
</feature>
<organism evidence="2 3">
    <name type="scientific">Aureobasidium mustum</name>
    <dbReference type="NCBI Taxonomy" id="2773714"/>
    <lineage>
        <taxon>Eukaryota</taxon>
        <taxon>Fungi</taxon>
        <taxon>Dikarya</taxon>
        <taxon>Ascomycota</taxon>
        <taxon>Pezizomycotina</taxon>
        <taxon>Dothideomycetes</taxon>
        <taxon>Dothideomycetidae</taxon>
        <taxon>Dothideales</taxon>
        <taxon>Saccotheciaceae</taxon>
        <taxon>Aureobasidium</taxon>
    </lineage>
</organism>
<comment type="caution">
    <text evidence="2">The sequence shown here is derived from an EMBL/GenBank/DDBJ whole genome shotgun (WGS) entry which is preliminary data.</text>
</comment>
<gene>
    <name evidence="2" type="ORF">AWRI4233_LOCUS1505</name>
</gene>
<evidence type="ECO:0000256" key="1">
    <source>
        <dbReference type="SAM" id="MobiDB-lite"/>
    </source>
</evidence>
<dbReference type="OrthoDB" id="3941838at2759"/>
<accession>A0A9N8PAZ9</accession>
<protein>
    <submittedName>
        <fullName evidence="2">Uncharacterized protein</fullName>
    </submittedName>
</protein>
<name>A0A9N8PAZ9_9PEZI</name>